<keyword evidence="5" id="KW-0804">Transcription</keyword>
<evidence type="ECO:0000256" key="1">
    <source>
        <dbReference type="ARBA" id="ARBA00004123"/>
    </source>
</evidence>
<dbReference type="GeneID" id="73468584"/>
<evidence type="ECO:0000256" key="6">
    <source>
        <dbReference type="ARBA" id="ARBA00023242"/>
    </source>
</evidence>
<dbReference type="PANTHER" id="PTHR16062">
    <property type="entry name" value="SWI/SNF-RELATED"/>
    <property type="match status" value="1"/>
</dbReference>
<keyword evidence="2" id="KW-0677">Repeat</keyword>
<protein>
    <recommendedName>
        <fullName evidence="9">Bromo domain-containing protein</fullName>
    </recommendedName>
</protein>
<name>A0A8J5QT31_9ASCO</name>
<feature type="domain" description="Bromo" evidence="9">
    <location>
        <begin position="191"/>
        <end position="269"/>
    </location>
</feature>
<dbReference type="CDD" id="cd04369">
    <property type="entry name" value="Bromodomain"/>
    <property type="match status" value="2"/>
</dbReference>
<accession>A0A8J5QT31</accession>
<sequence>MPPKRKGSSATSTPKKAKPNHHHPSPEEYKQFFQSTLNLVSDLRDENDEQLAFPFVKLPSKKLYPDYYQIIAQPICLNDIQKRIRTKYTGDSTDEFLDDFQLLLDNATNYNAPDSWIVLNATKIYEFVKDQVREFESAASSKKVEPPKFKLKFKQPEPVKPKVEQPEITFGKLPEICIELLEDVMNHDFPDDGVISGPFIEDVDTDYYTDYLTFVEKPMSFNKLISMLKSKKLFSPKFPLLDNLNKFHETAKLIFSNARLYNDESSQIHQDANNLEEYFEEKYQELKNKIPGGNEDTAKTKGKSSRPTLKIHLGKAEPATSVPETPKKKGRRRKAVEVKEELEEPENEIQEEELPVKYETTKPQEPESTIRSKQVVTEKSIDNTMGKTLPLLPAESAIIQESALFSTVAISNHISQFVQQKAISSSLLPLPRNQEIRKGLFPTHPGHSVASLFEYKVPANGYTNQSYSITLPNEISPFVSFKVSLHNFLYNIKKNDLVNGRGYLNSTSDEDFQCKLFVNDEEVSNAGDCFEEKREGSDEHDDDELLGVQYDLKLSYGLNVLVFECKVAPNISKQIKNTVVQENNEEIAGRHTRHQLQQLKMSWDVETITMFVTCNCA</sequence>
<evidence type="ECO:0000313" key="11">
    <source>
        <dbReference type="Proteomes" id="UP000694255"/>
    </source>
</evidence>
<dbReference type="PROSITE" id="PS50014">
    <property type="entry name" value="BROMODOMAIN_2"/>
    <property type="match status" value="2"/>
</dbReference>
<feature type="region of interest" description="Disordered" evidence="8">
    <location>
        <begin position="288"/>
        <end position="350"/>
    </location>
</feature>
<dbReference type="SMART" id="SM00297">
    <property type="entry name" value="BROMO"/>
    <property type="match status" value="2"/>
</dbReference>
<dbReference type="GO" id="GO:0006338">
    <property type="term" value="P:chromatin remodeling"/>
    <property type="evidence" value="ECO:0007669"/>
    <property type="project" value="InterPro"/>
</dbReference>
<dbReference type="GO" id="GO:0016586">
    <property type="term" value="C:RSC-type complex"/>
    <property type="evidence" value="ECO:0007669"/>
    <property type="project" value="InterPro"/>
</dbReference>
<evidence type="ECO:0000256" key="2">
    <source>
        <dbReference type="ARBA" id="ARBA00022737"/>
    </source>
</evidence>
<comment type="subcellular location">
    <subcellularLocation>
        <location evidence="1">Nucleus</location>
    </subcellularLocation>
</comment>
<feature type="compositionally biased region" description="Acidic residues" evidence="8">
    <location>
        <begin position="340"/>
        <end position="350"/>
    </location>
</feature>
<dbReference type="OrthoDB" id="1742084at2759"/>
<evidence type="ECO:0000256" key="8">
    <source>
        <dbReference type="SAM" id="MobiDB-lite"/>
    </source>
</evidence>
<evidence type="ECO:0000256" key="5">
    <source>
        <dbReference type="ARBA" id="ARBA00023163"/>
    </source>
</evidence>
<evidence type="ECO:0000256" key="3">
    <source>
        <dbReference type="ARBA" id="ARBA00022853"/>
    </source>
</evidence>
<dbReference type="GO" id="GO:0003682">
    <property type="term" value="F:chromatin binding"/>
    <property type="evidence" value="ECO:0007669"/>
    <property type="project" value="TreeGrafter"/>
</dbReference>
<dbReference type="InterPro" id="IPR001487">
    <property type="entry name" value="Bromodomain"/>
</dbReference>
<dbReference type="GO" id="GO:0006368">
    <property type="term" value="P:transcription elongation by RNA polymerase II"/>
    <property type="evidence" value="ECO:0007669"/>
    <property type="project" value="TreeGrafter"/>
</dbReference>
<dbReference type="PANTHER" id="PTHR16062:SF19">
    <property type="entry name" value="PROTEIN POLYBROMO-1"/>
    <property type="match status" value="1"/>
</dbReference>
<proteinExistence type="predicted"/>
<evidence type="ECO:0000256" key="7">
    <source>
        <dbReference type="PROSITE-ProRule" id="PRU00035"/>
    </source>
</evidence>
<evidence type="ECO:0000256" key="4">
    <source>
        <dbReference type="ARBA" id="ARBA00023015"/>
    </source>
</evidence>
<feature type="region of interest" description="Disordered" evidence="8">
    <location>
        <begin position="1"/>
        <end position="28"/>
    </location>
</feature>
<evidence type="ECO:0000313" key="10">
    <source>
        <dbReference type="EMBL" id="KAG7664687.1"/>
    </source>
</evidence>
<comment type="caution">
    <text evidence="10">The sequence shown here is derived from an EMBL/GenBank/DDBJ whole genome shotgun (WGS) entry which is preliminary data.</text>
</comment>
<keyword evidence="7" id="KW-0103">Bromodomain</keyword>
<gene>
    <name evidence="10" type="ORF">J8A68_001783</name>
</gene>
<keyword evidence="11" id="KW-1185">Reference proteome</keyword>
<dbReference type="Pfam" id="PF00439">
    <property type="entry name" value="Bromodomain"/>
    <property type="match status" value="2"/>
</dbReference>
<keyword evidence="4" id="KW-0805">Transcription regulation</keyword>
<dbReference type="InterPro" id="IPR037382">
    <property type="entry name" value="Rsc/polybromo"/>
</dbReference>
<dbReference type="RefSeq" id="XP_049264919.1">
    <property type="nucleotide sequence ID" value="XM_049405464.1"/>
</dbReference>
<feature type="domain" description="Bromo" evidence="9">
    <location>
        <begin position="47"/>
        <end position="118"/>
    </location>
</feature>
<dbReference type="EMBL" id="JAGSYN010000067">
    <property type="protein sequence ID" value="KAG7664687.1"/>
    <property type="molecule type" value="Genomic_DNA"/>
</dbReference>
<keyword evidence="3" id="KW-0156">Chromatin regulator</keyword>
<dbReference type="AlphaFoldDB" id="A0A8J5QT31"/>
<organism evidence="10 11">
    <name type="scientific">[Candida] subhashii</name>
    <dbReference type="NCBI Taxonomy" id="561895"/>
    <lineage>
        <taxon>Eukaryota</taxon>
        <taxon>Fungi</taxon>
        <taxon>Dikarya</taxon>
        <taxon>Ascomycota</taxon>
        <taxon>Saccharomycotina</taxon>
        <taxon>Pichiomycetes</taxon>
        <taxon>Debaryomycetaceae</taxon>
        <taxon>Spathaspora</taxon>
    </lineage>
</organism>
<keyword evidence="6" id="KW-0539">Nucleus</keyword>
<reference evidence="10 11" key="1">
    <citation type="journal article" date="2021" name="DNA Res.">
        <title>Genome analysis of Candida subhashii reveals its hybrid nature and dual mitochondrial genome conformations.</title>
        <authorList>
            <person name="Mixao V."/>
            <person name="Hegedusova E."/>
            <person name="Saus E."/>
            <person name="Pryszcz L.P."/>
            <person name="Cillingova A."/>
            <person name="Nosek J."/>
            <person name="Gabaldon T."/>
        </authorList>
    </citation>
    <scope>NUCLEOTIDE SEQUENCE [LARGE SCALE GENOMIC DNA]</scope>
    <source>
        <strain evidence="10 11">CBS 10753</strain>
    </source>
</reference>
<evidence type="ECO:0000259" key="9">
    <source>
        <dbReference type="PROSITE" id="PS50014"/>
    </source>
</evidence>
<dbReference type="Proteomes" id="UP000694255">
    <property type="component" value="Unassembled WGS sequence"/>
</dbReference>